<dbReference type="EC" id="2.7.7.70" evidence="12"/>
<dbReference type="InterPro" id="IPR014729">
    <property type="entry name" value="Rossmann-like_a/b/a_fold"/>
</dbReference>
<feature type="region of interest" description="Ribokinase" evidence="12">
    <location>
        <begin position="1"/>
        <end position="322"/>
    </location>
</feature>
<evidence type="ECO:0000259" key="14">
    <source>
        <dbReference type="Pfam" id="PF01467"/>
    </source>
</evidence>
<evidence type="ECO:0000259" key="13">
    <source>
        <dbReference type="Pfam" id="PF00294"/>
    </source>
</evidence>
<dbReference type="PROSITE" id="PS00583">
    <property type="entry name" value="PFKB_KINASES_1"/>
    <property type="match status" value="1"/>
</dbReference>
<name>A0A8J3GMB0_9HYPH</name>
<accession>A0A8J3GMB0</accession>
<dbReference type="GO" id="GO:0097171">
    <property type="term" value="P:ADP-L-glycero-beta-D-manno-heptose biosynthetic process"/>
    <property type="evidence" value="ECO:0007669"/>
    <property type="project" value="UniProtKB-UniPathway"/>
</dbReference>
<keyword evidence="4 12" id="KW-0808">Transferase</keyword>
<dbReference type="SUPFAM" id="SSF53613">
    <property type="entry name" value="Ribokinase-like"/>
    <property type="match status" value="1"/>
</dbReference>
<feature type="domain" description="Cytidyltransferase-like" evidence="14">
    <location>
        <begin position="350"/>
        <end position="445"/>
    </location>
</feature>
<keyword evidence="16" id="KW-1185">Reference proteome</keyword>
<dbReference type="EC" id="2.7.1.167" evidence="12"/>
<evidence type="ECO:0000256" key="11">
    <source>
        <dbReference type="ARBA" id="ARBA00047428"/>
    </source>
</evidence>
<dbReference type="GO" id="GO:0016773">
    <property type="term" value="F:phosphotransferase activity, alcohol group as acceptor"/>
    <property type="evidence" value="ECO:0007669"/>
    <property type="project" value="InterPro"/>
</dbReference>
<evidence type="ECO:0000256" key="2">
    <source>
        <dbReference type="ARBA" id="ARBA00003753"/>
    </source>
</evidence>
<dbReference type="UniPathway" id="UPA00958"/>
<dbReference type="RefSeq" id="WP_189506634.1">
    <property type="nucleotide sequence ID" value="NZ_BMZQ01000004.1"/>
</dbReference>
<dbReference type="InterPro" id="IPR029056">
    <property type="entry name" value="Ribokinase-like"/>
</dbReference>
<comment type="subunit">
    <text evidence="12">Homodimer.</text>
</comment>
<evidence type="ECO:0000256" key="1">
    <source>
        <dbReference type="ARBA" id="ARBA00002319"/>
    </source>
</evidence>
<dbReference type="PANTHER" id="PTHR46969">
    <property type="entry name" value="BIFUNCTIONAL PROTEIN HLDE"/>
    <property type="match status" value="1"/>
</dbReference>
<dbReference type="InterPro" id="IPR011913">
    <property type="entry name" value="RfaE_dom_I"/>
</dbReference>
<evidence type="ECO:0000256" key="5">
    <source>
        <dbReference type="ARBA" id="ARBA00022695"/>
    </source>
</evidence>
<dbReference type="PANTHER" id="PTHR46969:SF1">
    <property type="entry name" value="BIFUNCTIONAL PROTEIN HLDE"/>
    <property type="match status" value="1"/>
</dbReference>
<dbReference type="GO" id="GO:0033785">
    <property type="term" value="F:heptose 7-phosphate kinase activity"/>
    <property type="evidence" value="ECO:0007669"/>
    <property type="project" value="UniProtKB-UniRule"/>
</dbReference>
<proteinExistence type="inferred from homology"/>
<dbReference type="InterPro" id="IPR011611">
    <property type="entry name" value="PfkB_dom"/>
</dbReference>
<keyword evidence="8 12" id="KW-0067">ATP-binding</keyword>
<dbReference type="SUPFAM" id="SSF52374">
    <property type="entry name" value="Nucleotidylyl transferase"/>
    <property type="match status" value="1"/>
</dbReference>
<comment type="similarity">
    <text evidence="12">In the C-terminal section; belongs to the cytidylyltransferase family.</text>
</comment>
<dbReference type="Pfam" id="PF00294">
    <property type="entry name" value="PfkB"/>
    <property type="match status" value="1"/>
</dbReference>
<feature type="active site" evidence="12">
    <location>
        <position position="267"/>
    </location>
</feature>
<dbReference type="NCBIfam" id="TIGR00125">
    <property type="entry name" value="cyt_tran_rel"/>
    <property type="match status" value="1"/>
</dbReference>
<keyword evidence="6 12" id="KW-0547">Nucleotide-binding</keyword>
<dbReference type="EMBL" id="BMZQ01000004">
    <property type="protein sequence ID" value="GHD21956.1"/>
    <property type="molecule type" value="Genomic_DNA"/>
</dbReference>
<dbReference type="GO" id="GO:0005524">
    <property type="term" value="F:ATP binding"/>
    <property type="evidence" value="ECO:0007669"/>
    <property type="project" value="UniProtKB-UniRule"/>
</dbReference>
<comment type="caution">
    <text evidence="15">The sequence shown here is derived from an EMBL/GenBank/DDBJ whole genome shotgun (WGS) entry which is preliminary data.</text>
</comment>
<dbReference type="InterPro" id="IPR004821">
    <property type="entry name" value="Cyt_trans-like"/>
</dbReference>
<evidence type="ECO:0000313" key="15">
    <source>
        <dbReference type="EMBL" id="GHD21956.1"/>
    </source>
</evidence>
<evidence type="ECO:0000256" key="9">
    <source>
        <dbReference type="ARBA" id="ARBA00023268"/>
    </source>
</evidence>
<dbReference type="CDD" id="cd01172">
    <property type="entry name" value="RfaE_like"/>
    <property type="match status" value="1"/>
</dbReference>
<comment type="function">
    <text evidence="2 12">Catalyzes the ADP transfer from ATP to D-glycero-beta-D-manno-heptose 1-phosphate, yielding ADP-D-glycero-beta-D-manno-heptose.</text>
</comment>
<dbReference type="GO" id="GO:0009244">
    <property type="term" value="P:lipopolysaccharide core region biosynthetic process"/>
    <property type="evidence" value="ECO:0007669"/>
    <property type="project" value="UniProtKB-UniPathway"/>
</dbReference>
<evidence type="ECO:0000313" key="16">
    <source>
        <dbReference type="Proteomes" id="UP000630142"/>
    </source>
</evidence>
<dbReference type="Gene3D" id="3.40.50.620">
    <property type="entry name" value="HUPs"/>
    <property type="match status" value="1"/>
</dbReference>
<dbReference type="AlphaFoldDB" id="A0A8J3GMB0"/>
<comment type="catalytic activity">
    <reaction evidence="12">
        <text>D-glycero-beta-D-manno-heptose 7-phosphate + ATP = D-glycero-beta-D-manno-heptose 1,7-bisphosphate + ADP + H(+)</text>
        <dbReference type="Rhea" id="RHEA:27473"/>
        <dbReference type="ChEBI" id="CHEBI:15378"/>
        <dbReference type="ChEBI" id="CHEBI:30616"/>
        <dbReference type="ChEBI" id="CHEBI:60204"/>
        <dbReference type="ChEBI" id="CHEBI:60208"/>
        <dbReference type="ChEBI" id="CHEBI:456216"/>
        <dbReference type="EC" id="2.7.1.167"/>
    </reaction>
</comment>
<evidence type="ECO:0000256" key="7">
    <source>
        <dbReference type="ARBA" id="ARBA00022777"/>
    </source>
</evidence>
<dbReference type="InterPro" id="IPR023030">
    <property type="entry name" value="Bifunc_HldE"/>
</dbReference>
<evidence type="ECO:0000256" key="3">
    <source>
        <dbReference type="ARBA" id="ARBA00004713"/>
    </source>
</evidence>
<comment type="similarity">
    <text evidence="12">In the N-terminal section; belongs to the carbohydrate kinase PfkB family.</text>
</comment>
<protein>
    <recommendedName>
        <fullName evidence="12">Bifunctional protein HldE</fullName>
    </recommendedName>
    <domain>
        <recommendedName>
            <fullName evidence="12">D-beta-D-heptose 7-phosphate kinase</fullName>
            <ecNumber evidence="12">2.7.1.167</ecNumber>
        </recommendedName>
        <alternativeName>
            <fullName evidence="12">D-beta-D-heptose 7-phosphotransferase</fullName>
        </alternativeName>
        <alternativeName>
            <fullName evidence="12">D-glycero-beta-D-manno-heptose-7-phosphate kinase</fullName>
        </alternativeName>
    </domain>
    <domain>
        <recommendedName>
            <fullName evidence="12">D-beta-D-heptose 1-phosphate adenylyltransferase</fullName>
            <ecNumber evidence="12">2.7.7.70</ecNumber>
        </recommendedName>
        <alternativeName>
            <fullName evidence="12">D-glycero-beta-D-manno-heptose 1-phosphate adenylyltransferase</fullName>
        </alternativeName>
    </domain>
</protein>
<feature type="binding site" evidence="12">
    <location>
        <begin position="198"/>
        <end position="201"/>
    </location>
    <ligand>
        <name>ATP</name>
        <dbReference type="ChEBI" id="CHEBI:30616"/>
    </ligand>
</feature>
<evidence type="ECO:0000256" key="10">
    <source>
        <dbReference type="ARBA" id="ARBA00023277"/>
    </source>
</evidence>
<gene>
    <name evidence="15" type="primary">rfaE</name>
    <name evidence="12" type="synonym">hldE</name>
    <name evidence="15" type="ORF">GCM10016234_35820</name>
</gene>
<dbReference type="Gene3D" id="3.40.1190.20">
    <property type="match status" value="1"/>
</dbReference>
<feature type="region of interest" description="Cytidylyltransferase" evidence="12">
    <location>
        <begin position="350"/>
        <end position="485"/>
    </location>
</feature>
<dbReference type="HAMAP" id="MF_01603">
    <property type="entry name" value="HldE"/>
    <property type="match status" value="1"/>
</dbReference>
<comment type="pathway">
    <text evidence="12">Nucleotide-sugar biosynthesis; ADP-L-glycero-beta-D-manno-heptose biosynthesis; ADP-L-glycero-beta-D-manno-heptose from D-glycero-beta-D-manno-heptose 7-phosphate: step 1/4.</text>
</comment>
<dbReference type="GO" id="GO:0033786">
    <property type="term" value="F:heptose-1-phosphate adenylyltransferase activity"/>
    <property type="evidence" value="ECO:0007669"/>
    <property type="project" value="UniProtKB-UniRule"/>
</dbReference>
<evidence type="ECO:0000256" key="4">
    <source>
        <dbReference type="ARBA" id="ARBA00022679"/>
    </source>
</evidence>
<dbReference type="Proteomes" id="UP000630142">
    <property type="component" value="Unassembled WGS sequence"/>
</dbReference>
<sequence length="485" mass="51208">MIVDDFHGKRILVVGDIMLDHFVRGSVERVSPEAPALVLRIQSDYWAVGGAGNVATNVSSLGGIGCLVGVVGEDDAARRIDILFDRDANLENHLVTYPSWPTIEKTRFIAGDNHLLRADREGAPAIAGAVEEELVQRIEAAAATCDAIILSDYAKGVVTPAIIAACVLAGRAHGIPVVADPKRANFADYRGCTVLTPNRKEFSLATKMPADSDADVERAAPAAMDQFGGPIVLTRSEQGMSVLHPARPPLHDGARNRELRDVSGAGDTVAAVIALALAAGADLTDAALTANIAAGIVVGKSGTSSVVASELIAAMLQHADSTMLNRKLASLATAKAIRAEWARRGLSVGFTNGCFDIIHRGHVTLLNKARKKCDRLIVALNTDASVRRLKGPARPIQPDGARAEVIAALEAVDMALLFDEDTPMGLIEALQPDVILKGSDYTLETVVGGAFVQSYGGRVELVDLVEGFSTSRIIERSKQLVEAKG</sequence>
<keyword evidence="7 12" id="KW-0418">Kinase</keyword>
<dbReference type="UniPathway" id="UPA00356">
    <property type="reaction ID" value="UER00437"/>
</dbReference>
<keyword evidence="10 12" id="KW-0119">Carbohydrate metabolism</keyword>
<organism evidence="15 16">
    <name type="scientific">Tianweitania populi</name>
    <dbReference type="NCBI Taxonomy" id="1607949"/>
    <lineage>
        <taxon>Bacteria</taxon>
        <taxon>Pseudomonadati</taxon>
        <taxon>Pseudomonadota</taxon>
        <taxon>Alphaproteobacteria</taxon>
        <taxon>Hyphomicrobiales</taxon>
        <taxon>Phyllobacteriaceae</taxon>
        <taxon>Tianweitania</taxon>
    </lineage>
</organism>
<dbReference type="Pfam" id="PF01467">
    <property type="entry name" value="CTP_transf_like"/>
    <property type="match status" value="1"/>
</dbReference>
<comment type="pathway">
    <text evidence="3">Bacterial outer membrane biogenesis; LPS core biosynthesis.</text>
</comment>
<comment type="pathway">
    <text evidence="12">Nucleotide-sugar biosynthesis; ADP-L-glycero-beta-D-manno-heptose biosynthesis; ADP-L-glycero-beta-D-manno-heptose from D-glycero-beta-D-manno-heptose 7-phosphate: step 3/4.</text>
</comment>
<reference evidence="15" key="2">
    <citation type="submission" date="2020-09" db="EMBL/GenBank/DDBJ databases">
        <authorList>
            <person name="Sun Q."/>
            <person name="Kim S."/>
        </authorList>
    </citation>
    <scope>NUCLEOTIDE SEQUENCE</scope>
    <source>
        <strain evidence="15">KCTC 42249</strain>
    </source>
</reference>
<dbReference type="NCBIfam" id="TIGR02199">
    <property type="entry name" value="rfaE_dom_II"/>
    <property type="match status" value="1"/>
</dbReference>
<evidence type="ECO:0000256" key="12">
    <source>
        <dbReference type="HAMAP-Rule" id="MF_01603"/>
    </source>
</evidence>
<evidence type="ECO:0000256" key="8">
    <source>
        <dbReference type="ARBA" id="ARBA00022840"/>
    </source>
</evidence>
<feature type="domain" description="Carbohydrate kinase PfkB" evidence="13">
    <location>
        <begin position="10"/>
        <end position="305"/>
    </location>
</feature>
<comment type="function">
    <text evidence="1 12">Catalyzes the phosphorylation of D-glycero-D-manno-heptose 7-phosphate at the C-1 position to selectively form D-glycero-beta-D-manno-heptose-1,7-bisphosphate.</text>
</comment>
<dbReference type="InterPro" id="IPR002173">
    <property type="entry name" value="Carboh/pur_kinase_PfkB_CS"/>
</dbReference>
<keyword evidence="9 12" id="KW-0511">Multifunctional enzyme</keyword>
<keyword evidence="5 12" id="KW-0548">Nucleotidyltransferase</keyword>
<reference evidence="15" key="1">
    <citation type="journal article" date="2014" name="Int. J. Syst. Evol. Microbiol.">
        <title>Complete genome sequence of Corynebacterium casei LMG S-19264T (=DSM 44701T), isolated from a smear-ripened cheese.</title>
        <authorList>
            <consortium name="US DOE Joint Genome Institute (JGI-PGF)"/>
            <person name="Walter F."/>
            <person name="Albersmeier A."/>
            <person name="Kalinowski J."/>
            <person name="Ruckert C."/>
        </authorList>
    </citation>
    <scope>NUCLEOTIDE SEQUENCE</scope>
    <source>
        <strain evidence="15">KCTC 42249</strain>
    </source>
</reference>
<dbReference type="GO" id="GO:0005829">
    <property type="term" value="C:cytosol"/>
    <property type="evidence" value="ECO:0007669"/>
    <property type="project" value="TreeGrafter"/>
</dbReference>
<evidence type="ECO:0000256" key="6">
    <source>
        <dbReference type="ARBA" id="ARBA00022741"/>
    </source>
</evidence>
<dbReference type="InterPro" id="IPR011914">
    <property type="entry name" value="RfaE_dom_II"/>
</dbReference>
<comment type="catalytic activity">
    <reaction evidence="11 12">
        <text>D-glycero-beta-D-manno-heptose 1-phosphate + ATP + H(+) = ADP-D-glycero-beta-D-manno-heptose + diphosphate</text>
        <dbReference type="Rhea" id="RHEA:27465"/>
        <dbReference type="ChEBI" id="CHEBI:15378"/>
        <dbReference type="ChEBI" id="CHEBI:30616"/>
        <dbReference type="ChEBI" id="CHEBI:33019"/>
        <dbReference type="ChEBI" id="CHEBI:59967"/>
        <dbReference type="ChEBI" id="CHEBI:61593"/>
        <dbReference type="EC" id="2.7.7.70"/>
    </reaction>
</comment>